<dbReference type="Gene3D" id="3.30.40.10">
    <property type="entry name" value="Zinc/RING finger domain, C3HC4 (zinc finger)"/>
    <property type="match status" value="1"/>
</dbReference>
<evidence type="ECO:0000256" key="2">
    <source>
        <dbReference type="SAM" id="Phobius"/>
    </source>
</evidence>
<feature type="transmembrane region" description="Helical" evidence="2">
    <location>
        <begin position="409"/>
        <end position="429"/>
    </location>
</feature>
<keyword evidence="2" id="KW-0472">Membrane</keyword>
<gene>
    <name evidence="3" type="ORF">Cvel_17190</name>
</gene>
<keyword evidence="2" id="KW-0812">Transmembrane</keyword>
<feature type="compositionally biased region" description="Basic and acidic residues" evidence="1">
    <location>
        <begin position="170"/>
        <end position="193"/>
    </location>
</feature>
<feature type="transmembrane region" description="Helical" evidence="2">
    <location>
        <begin position="315"/>
        <end position="336"/>
    </location>
</feature>
<dbReference type="VEuPathDB" id="CryptoDB:Cvel_17190"/>
<feature type="transmembrane region" description="Helical" evidence="2">
    <location>
        <begin position="500"/>
        <end position="533"/>
    </location>
</feature>
<evidence type="ECO:0000313" key="3">
    <source>
        <dbReference type="EMBL" id="CEM13336.1"/>
    </source>
</evidence>
<feature type="transmembrane region" description="Helical" evidence="2">
    <location>
        <begin position="441"/>
        <end position="459"/>
    </location>
</feature>
<feature type="compositionally biased region" description="Basic and acidic residues" evidence="1">
    <location>
        <begin position="263"/>
        <end position="275"/>
    </location>
</feature>
<dbReference type="AlphaFoldDB" id="A0A0G4FIG5"/>
<feature type="compositionally biased region" description="Basic and acidic residues" evidence="1">
    <location>
        <begin position="122"/>
        <end position="133"/>
    </location>
</feature>
<feature type="compositionally biased region" description="Gly residues" evidence="1">
    <location>
        <begin position="108"/>
        <end position="121"/>
    </location>
</feature>
<organism evidence="3">
    <name type="scientific">Chromera velia CCMP2878</name>
    <dbReference type="NCBI Taxonomy" id="1169474"/>
    <lineage>
        <taxon>Eukaryota</taxon>
        <taxon>Sar</taxon>
        <taxon>Alveolata</taxon>
        <taxon>Colpodellida</taxon>
        <taxon>Chromeraceae</taxon>
        <taxon>Chromera</taxon>
    </lineage>
</organism>
<dbReference type="InterPro" id="IPR013083">
    <property type="entry name" value="Znf_RING/FYVE/PHD"/>
</dbReference>
<proteinExistence type="predicted"/>
<sequence length="566" mass="61215">METCPVCFEEFNRRKQRAVKCSAEHSCGKHVATQKKADLRRCPFCREPLKQECVYDPRIAHDLKERKKESLATVAARRLIPLPPVESFGGLGGTSGGARPSASRYEGGSYGGGNYGEAEGGGSRRESAIDVRLIENPNNKRTSLGDEQTPIAPFRDGEGDSGGWVPDSLEAGRETERGDGFERRPASRREEAAHFLPGMPSEDGSPATLDGHATGAPARAGGDMGDGMPEPSIVGRKTGDGTMERGESIGVRSASTVSSWGEFKFEHEKPEDQRRGSASTQASGRGPGPPNIFDTGGGLPPVFYRRPLTGRRAKIVLCLLALETALSVALGVLLVVEVRAFWVAYASGGGAVADVQCEDGIWDVYSARYILLIVLGPVLYAFSVGISVPSSLRWTTEKEDDCQRRANSAFGVLNCCIVGYASIFCFPRNRASVWKMFWTQWSMRLLGVACLSLVIIARFQSRFGGVGASTGEGSGDSFPFCPFDGPLDIRERLSMTVASVLYSSFFILVILFVCGLPYFCCILAPMWIIFAWFAMPSRAEVLGLALGIDVVQFIKSVQAVKGLRTL</sequence>
<name>A0A0G4FIG5_9ALVE</name>
<accession>A0A0G4FIG5</accession>
<protein>
    <submittedName>
        <fullName evidence="3">Uncharacterized protein</fullName>
    </submittedName>
</protein>
<feature type="transmembrane region" description="Helical" evidence="2">
    <location>
        <begin position="369"/>
        <end position="388"/>
    </location>
</feature>
<dbReference type="EMBL" id="CDMZ01000394">
    <property type="protein sequence ID" value="CEM13336.1"/>
    <property type="molecule type" value="Genomic_DNA"/>
</dbReference>
<feature type="compositionally biased region" description="Basic and acidic residues" evidence="1">
    <location>
        <begin position="237"/>
        <end position="247"/>
    </location>
</feature>
<evidence type="ECO:0000256" key="1">
    <source>
        <dbReference type="SAM" id="MobiDB-lite"/>
    </source>
</evidence>
<feature type="region of interest" description="Disordered" evidence="1">
    <location>
        <begin position="86"/>
        <end position="294"/>
    </location>
</feature>
<feature type="compositionally biased region" description="Polar residues" evidence="1">
    <location>
        <begin position="136"/>
        <end position="146"/>
    </location>
</feature>
<reference evidence="3" key="1">
    <citation type="submission" date="2014-11" db="EMBL/GenBank/DDBJ databases">
        <authorList>
            <person name="Otto D Thomas"/>
            <person name="Naeem Raeece"/>
        </authorList>
    </citation>
    <scope>NUCLEOTIDE SEQUENCE</scope>
</reference>
<keyword evidence="2" id="KW-1133">Transmembrane helix</keyword>